<name>A0A7T4DI26_9MICO</name>
<evidence type="ECO:0000259" key="6">
    <source>
        <dbReference type="Pfam" id="PF13193"/>
    </source>
</evidence>
<feature type="domain" description="AMP-dependent synthetase/ligase" evidence="5">
    <location>
        <begin position="95"/>
        <end position="487"/>
    </location>
</feature>
<keyword evidence="3" id="KW-0547">Nucleotide-binding</keyword>
<dbReference type="InterPro" id="IPR000873">
    <property type="entry name" value="AMP-dep_synth/lig_dom"/>
</dbReference>
<keyword evidence="4" id="KW-0067">ATP-binding</keyword>
<dbReference type="PANTHER" id="PTHR42921:SF1">
    <property type="entry name" value="ACETOACETYL-COA SYNTHETASE"/>
    <property type="match status" value="1"/>
</dbReference>
<dbReference type="EC" id="6.2.1.16" evidence="8"/>
<evidence type="ECO:0000256" key="2">
    <source>
        <dbReference type="ARBA" id="ARBA00022598"/>
    </source>
</evidence>
<dbReference type="Gene3D" id="3.30.300.30">
    <property type="match status" value="1"/>
</dbReference>
<gene>
    <name evidence="8" type="ORF">I6H47_09255</name>
</gene>
<dbReference type="Gene3D" id="3.40.50.12780">
    <property type="entry name" value="N-terminal domain of ligase-like"/>
    <property type="match status" value="1"/>
</dbReference>
<evidence type="ECO:0000256" key="3">
    <source>
        <dbReference type="ARBA" id="ARBA00022741"/>
    </source>
</evidence>
<dbReference type="InterPro" id="IPR005914">
    <property type="entry name" value="Acac_CoA_synth"/>
</dbReference>
<dbReference type="InterPro" id="IPR020845">
    <property type="entry name" value="AMP-binding_CS"/>
</dbReference>
<evidence type="ECO:0000256" key="4">
    <source>
        <dbReference type="ARBA" id="ARBA00022840"/>
    </source>
</evidence>
<dbReference type="GO" id="GO:0030729">
    <property type="term" value="F:acetoacetate-CoA ligase activity"/>
    <property type="evidence" value="ECO:0007669"/>
    <property type="project" value="UniProtKB-EC"/>
</dbReference>
<dbReference type="SUPFAM" id="SSF56801">
    <property type="entry name" value="Acetyl-CoA synthetase-like"/>
    <property type="match status" value="1"/>
</dbReference>
<dbReference type="InterPro" id="IPR045851">
    <property type="entry name" value="AMP-bd_C_sf"/>
</dbReference>
<evidence type="ECO:0000259" key="5">
    <source>
        <dbReference type="Pfam" id="PF00501"/>
    </source>
</evidence>
<accession>A0A7T4DI26</accession>
<dbReference type="EMBL" id="CP065989">
    <property type="protein sequence ID" value="QQB13056.1"/>
    <property type="molecule type" value="Genomic_DNA"/>
</dbReference>
<dbReference type="NCBIfam" id="TIGR01217">
    <property type="entry name" value="ac_ac_CoA_syn"/>
    <property type="match status" value="1"/>
</dbReference>
<dbReference type="Pfam" id="PF00501">
    <property type="entry name" value="AMP-binding"/>
    <property type="match status" value="1"/>
</dbReference>
<keyword evidence="2 8" id="KW-0436">Ligase</keyword>
<dbReference type="GO" id="GO:0006629">
    <property type="term" value="P:lipid metabolic process"/>
    <property type="evidence" value="ECO:0007669"/>
    <property type="project" value="InterPro"/>
</dbReference>
<dbReference type="Pfam" id="PF13193">
    <property type="entry name" value="AMP-binding_C"/>
    <property type="match status" value="1"/>
</dbReference>
<dbReference type="PANTHER" id="PTHR42921">
    <property type="entry name" value="ACETOACETYL-COA SYNTHETASE"/>
    <property type="match status" value="1"/>
</dbReference>
<evidence type="ECO:0000313" key="8">
    <source>
        <dbReference type="EMBL" id="QQB13056.1"/>
    </source>
</evidence>
<organism evidence="8 9">
    <name type="scientific">Brevibacterium casei</name>
    <dbReference type="NCBI Taxonomy" id="33889"/>
    <lineage>
        <taxon>Bacteria</taxon>
        <taxon>Bacillati</taxon>
        <taxon>Actinomycetota</taxon>
        <taxon>Actinomycetes</taxon>
        <taxon>Micrococcales</taxon>
        <taxon>Brevibacteriaceae</taxon>
        <taxon>Brevibacterium</taxon>
    </lineage>
</organism>
<dbReference type="GO" id="GO:0005524">
    <property type="term" value="F:ATP binding"/>
    <property type="evidence" value="ECO:0007669"/>
    <property type="project" value="UniProtKB-KW"/>
</dbReference>
<reference evidence="8 9" key="1">
    <citation type="submission" date="2020-12" db="EMBL/GenBank/DDBJ databases">
        <title>FDA dAtabase for Regulatory Grade micrObial Sequences (FDA-ARGOS): Supporting development and validation of Infectious Disease Dx tests.</title>
        <authorList>
            <person name="Sproer C."/>
            <person name="Gronow S."/>
            <person name="Severitt S."/>
            <person name="Schroder I."/>
            <person name="Tallon L."/>
            <person name="Sadzewicz L."/>
            <person name="Zhao X."/>
            <person name="Boylan J."/>
            <person name="Ott S."/>
            <person name="Bowen H."/>
            <person name="Vavikolanu K."/>
            <person name="Mehta A."/>
            <person name="Aluvathingal J."/>
            <person name="Nadendla S."/>
            <person name="Lowell S."/>
            <person name="Myers T."/>
            <person name="Yan Y."/>
            <person name="Sichtig H."/>
        </authorList>
    </citation>
    <scope>NUCLEOTIDE SEQUENCE [LARGE SCALE GENOMIC DNA]</scope>
    <source>
        <strain evidence="8 9">FDAARGOS_990</strain>
    </source>
</reference>
<dbReference type="InterPro" id="IPR042099">
    <property type="entry name" value="ANL_N_sf"/>
</dbReference>
<comment type="similarity">
    <text evidence="1">Belongs to the ATP-dependent AMP-binding enzyme family.</text>
</comment>
<evidence type="ECO:0000256" key="1">
    <source>
        <dbReference type="ARBA" id="ARBA00006432"/>
    </source>
</evidence>
<feature type="domain" description="Acetyl-coenzyme A synthetase N-terminal" evidence="7">
    <location>
        <begin position="37"/>
        <end position="92"/>
    </location>
</feature>
<proteinExistence type="inferred from homology"/>
<feature type="domain" description="AMP-binding enzyme C-terminal" evidence="6">
    <location>
        <begin position="555"/>
        <end position="629"/>
    </location>
</feature>
<sequence length="675" mass="72484">MDRTELWQPSPQRIEGSQLRAFMARLADTHGVQTRDYADLHAWSVSHLDEFWEAIWSHFDVIGERGTGPVREGDSISATRWFPGAALNYAENLLRQAEATPDAEAVVGLHETGARETLTWAQLRAQVASLAAHLRRLGVGPGDTVCAVLPAIVQTPVALLATASLGAIWSVVNTDFGVDGIADRFAQIEPRVLFTVDSHEFGGTHRDQLAQLPAVLEALPTVRHHILVDTLTQQAAGDHEASGVTGSDADAASLTVPSARWSEIIAEEAQPQYERVDFSHPLWVLYSSGTTGRPKGIVHSHGGVVLESLKANALQYDVRPGDRVHFAVSTTWMVWNLMIDAMMRGATIITYDGAPTWQRPDRHLAICSAERATLFCAGAAVLSIGARAGAVPKDDLDFTSLRTIISTGSPLPAETWTWAYEAIRADMLVGSDSGGTDVASGILGSNPLGAVWLGELQGPYLGVDARIVDGDGQSVEGEVGELVIAAPMPSMPVMFWNDPDGSKYRAAYFDDFAGLWRQGDWATKIPGGGYVIHGRSDATINRGGIRMGSADITHVVDQVPGVAESMVLGAELPGGGYFMPLFVVPDPGTEVDADLRSAITEAIRSRLSPRYVPDEIIAAPGIPKTRTGKTMEVPIKRVIQGGDPAAVNRTTAVDPTIVDWYVDVARDVAQRHPTG</sequence>
<dbReference type="RefSeq" id="WP_198498284.1">
    <property type="nucleotide sequence ID" value="NZ_CP065989.1"/>
</dbReference>
<dbReference type="InterPro" id="IPR032387">
    <property type="entry name" value="ACAS_N"/>
</dbReference>
<dbReference type="Proteomes" id="UP000595374">
    <property type="component" value="Chromosome"/>
</dbReference>
<protein>
    <submittedName>
        <fullName evidence="8">Acetoacetate--CoA ligase</fullName>
        <ecNumber evidence="8">6.2.1.16</ecNumber>
    </submittedName>
</protein>
<dbReference type="Pfam" id="PF16177">
    <property type="entry name" value="ACAS_N"/>
    <property type="match status" value="1"/>
</dbReference>
<evidence type="ECO:0000313" key="9">
    <source>
        <dbReference type="Proteomes" id="UP000595374"/>
    </source>
</evidence>
<dbReference type="InterPro" id="IPR025110">
    <property type="entry name" value="AMP-bd_C"/>
</dbReference>
<dbReference type="PROSITE" id="PS00455">
    <property type="entry name" value="AMP_BINDING"/>
    <property type="match status" value="1"/>
</dbReference>
<dbReference type="AlphaFoldDB" id="A0A7T4DI26"/>
<dbReference type="NCBIfam" id="NF002937">
    <property type="entry name" value="PRK03584.1"/>
    <property type="match status" value="1"/>
</dbReference>
<evidence type="ECO:0000259" key="7">
    <source>
        <dbReference type="Pfam" id="PF16177"/>
    </source>
</evidence>